<dbReference type="EMBL" id="MU273588">
    <property type="protein sequence ID" value="KAI0031229.1"/>
    <property type="molecule type" value="Genomic_DNA"/>
</dbReference>
<name>A0ACB8QHL1_9AGAM</name>
<gene>
    <name evidence="1" type="ORF">K488DRAFT_36948</name>
</gene>
<feature type="non-terminal residue" evidence="1">
    <location>
        <position position="160"/>
    </location>
</feature>
<feature type="non-terminal residue" evidence="1">
    <location>
        <position position="1"/>
    </location>
</feature>
<accession>A0ACB8QHL1</accession>
<comment type="caution">
    <text evidence="1">The sequence shown here is derived from an EMBL/GenBank/DDBJ whole genome shotgun (WGS) entry which is preliminary data.</text>
</comment>
<reference evidence="1" key="2">
    <citation type="journal article" date="2022" name="New Phytol.">
        <title>Evolutionary transition to the ectomycorrhizal habit in the genomes of a hyperdiverse lineage of mushroom-forming fungi.</title>
        <authorList>
            <person name="Looney B."/>
            <person name="Miyauchi S."/>
            <person name="Morin E."/>
            <person name="Drula E."/>
            <person name="Courty P.E."/>
            <person name="Kohler A."/>
            <person name="Kuo A."/>
            <person name="LaButti K."/>
            <person name="Pangilinan J."/>
            <person name="Lipzen A."/>
            <person name="Riley R."/>
            <person name="Andreopoulos W."/>
            <person name="He G."/>
            <person name="Johnson J."/>
            <person name="Nolan M."/>
            <person name="Tritt A."/>
            <person name="Barry K.W."/>
            <person name="Grigoriev I.V."/>
            <person name="Nagy L.G."/>
            <person name="Hibbett D."/>
            <person name="Henrissat B."/>
            <person name="Matheny P.B."/>
            <person name="Labbe J."/>
            <person name="Martin F.M."/>
        </authorList>
    </citation>
    <scope>NUCLEOTIDE SEQUENCE</scope>
    <source>
        <strain evidence="1">EC-137</strain>
    </source>
</reference>
<evidence type="ECO:0000313" key="2">
    <source>
        <dbReference type="Proteomes" id="UP000814128"/>
    </source>
</evidence>
<protein>
    <submittedName>
        <fullName evidence="1">Uncharacterized protein</fullName>
    </submittedName>
</protein>
<sequence length="160" mass="17263">NHSMHVLLIGINVYPAFSGLNGAVADVNLVRDFLVNTLGVPDDRTHIRTLLNENATRDRIIASFQELASKDNMIKKDDPILIFYAGHGSTLPKPPKWDASSSEIQCLVAHDAGYDDKEGKWVKGVVPDVTLASLLATLAKAKGDNITVILDCCHSGSGAR</sequence>
<reference evidence="1" key="1">
    <citation type="submission" date="2021-02" db="EMBL/GenBank/DDBJ databases">
        <authorList>
            <consortium name="DOE Joint Genome Institute"/>
            <person name="Ahrendt S."/>
            <person name="Looney B.P."/>
            <person name="Miyauchi S."/>
            <person name="Morin E."/>
            <person name="Drula E."/>
            <person name="Courty P.E."/>
            <person name="Chicoki N."/>
            <person name="Fauchery L."/>
            <person name="Kohler A."/>
            <person name="Kuo A."/>
            <person name="Labutti K."/>
            <person name="Pangilinan J."/>
            <person name="Lipzen A."/>
            <person name="Riley R."/>
            <person name="Andreopoulos W."/>
            <person name="He G."/>
            <person name="Johnson J."/>
            <person name="Barry K.W."/>
            <person name="Grigoriev I.V."/>
            <person name="Nagy L."/>
            <person name="Hibbett D."/>
            <person name="Henrissat B."/>
            <person name="Matheny P.B."/>
            <person name="Labbe J."/>
            <person name="Martin F."/>
        </authorList>
    </citation>
    <scope>NUCLEOTIDE SEQUENCE</scope>
    <source>
        <strain evidence="1">EC-137</strain>
    </source>
</reference>
<proteinExistence type="predicted"/>
<evidence type="ECO:0000313" key="1">
    <source>
        <dbReference type="EMBL" id="KAI0031229.1"/>
    </source>
</evidence>
<dbReference type="Proteomes" id="UP000814128">
    <property type="component" value="Unassembled WGS sequence"/>
</dbReference>
<keyword evidence="2" id="KW-1185">Reference proteome</keyword>
<organism evidence="1 2">
    <name type="scientific">Vararia minispora EC-137</name>
    <dbReference type="NCBI Taxonomy" id="1314806"/>
    <lineage>
        <taxon>Eukaryota</taxon>
        <taxon>Fungi</taxon>
        <taxon>Dikarya</taxon>
        <taxon>Basidiomycota</taxon>
        <taxon>Agaricomycotina</taxon>
        <taxon>Agaricomycetes</taxon>
        <taxon>Russulales</taxon>
        <taxon>Lachnocladiaceae</taxon>
        <taxon>Vararia</taxon>
    </lineage>
</organism>